<feature type="transmembrane region" description="Helical" evidence="1">
    <location>
        <begin position="21"/>
        <end position="39"/>
    </location>
</feature>
<gene>
    <name evidence="2" type="ORF">BJY18_003370</name>
</gene>
<protein>
    <submittedName>
        <fullName evidence="2">ABC-2 type transport system permease protein</fullName>
    </submittedName>
</protein>
<accession>A0A840IWS5</accession>
<proteinExistence type="predicted"/>
<evidence type="ECO:0000313" key="2">
    <source>
        <dbReference type="EMBL" id="MBB4685885.1"/>
    </source>
</evidence>
<dbReference type="AlphaFoldDB" id="A0A840IWS5"/>
<evidence type="ECO:0000256" key="1">
    <source>
        <dbReference type="SAM" id="Phobius"/>
    </source>
</evidence>
<dbReference type="Pfam" id="PF12730">
    <property type="entry name" value="ABC2_membrane_4"/>
    <property type="match status" value="1"/>
</dbReference>
<reference evidence="2 3" key="1">
    <citation type="submission" date="2020-08" db="EMBL/GenBank/DDBJ databases">
        <title>Sequencing the genomes of 1000 actinobacteria strains.</title>
        <authorList>
            <person name="Klenk H.-P."/>
        </authorList>
    </citation>
    <scope>NUCLEOTIDE SEQUENCE [LARGE SCALE GENOMIC DNA]</scope>
    <source>
        <strain evidence="2 3">DSM 45859</strain>
    </source>
</reference>
<comment type="caution">
    <text evidence="2">The sequence shown here is derived from an EMBL/GenBank/DDBJ whole genome shotgun (WGS) entry which is preliminary data.</text>
</comment>
<feature type="transmembrane region" description="Helical" evidence="1">
    <location>
        <begin position="226"/>
        <end position="247"/>
    </location>
</feature>
<dbReference type="RefSeq" id="WP_184780844.1">
    <property type="nucleotide sequence ID" value="NZ_JACHMG010000001.1"/>
</dbReference>
<feature type="transmembrane region" description="Helical" evidence="1">
    <location>
        <begin position="140"/>
        <end position="165"/>
    </location>
</feature>
<name>A0A840IWS5_9PSEU</name>
<feature type="transmembrane region" description="Helical" evidence="1">
    <location>
        <begin position="104"/>
        <end position="128"/>
    </location>
</feature>
<sequence>MMKPAVAAEWTKFWSVRATRWCLAGGTLLMAFYAVVSGLSQRFGGDQPQAAHGIAATGAVYLVEFCVLAVATLFVTSEYTSGAIRTTLQWVPVRPRLTTAKAAVVLPVLFVFGVLVAAFGMGVAKLAMLGNGLPTTFGDAAVTALGMGAYFAFLGVLSTGIAFILRSAAGTLVVLIVLLLPLPLLVSSYVASGALDYFPLFAGSNAMVPPGSADLVLGGTPPYGPWIGALICLLWAGAGLLGGTALLNRRDA</sequence>
<organism evidence="2 3">
    <name type="scientific">Amycolatopsis jiangsuensis</name>
    <dbReference type="NCBI Taxonomy" id="1181879"/>
    <lineage>
        <taxon>Bacteria</taxon>
        <taxon>Bacillati</taxon>
        <taxon>Actinomycetota</taxon>
        <taxon>Actinomycetes</taxon>
        <taxon>Pseudonocardiales</taxon>
        <taxon>Pseudonocardiaceae</taxon>
        <taxon>Amycolatopsis</taxon>
    </lineage>
</organism>
<dbReference type="Proteomes" id="UP000581769">
    <property type="component" value="Unassembled WGS sequence"/>
</dbReference>
<dbReference type="EMBL" id="JACHMG010000001">
    <property type="protein sequence ID" value="MBB4685885.1"/>
    <property type="molecule type" value="Genomic_DNA"/>
</dbReference>
<keyword evidence="1" id="KW-1133">Transmembrane helix</keyword>
<keyword evidence="1" id="KW-0472">Membrane</keyword>
<evidence type="ECO:0000313" key="3">
    <source>
        <dbReference type="Proteomes" id="UP000581769"/>
    </source>
</evidence>
<feature type="transmembrane region" description="Helical" evidence="1">
    <location>
        <begin position="51"/>
        <end position="75"/>
    </location>
</feature>
<feature type="transmembrane region" description="Helical" evidence="1">
    <location>
        <begin position="172"/>
        <end position="191"/>
    </location>
</feature>
<keyword evidence="3" id="KW-1185">Reference proteome</keyword>
<keyword evidence="1" id="KW-0812">Transmembrane</keyword>